<reference evidence="1" key="2">
    <citation type="submission" date="2023-05" db="EMBL/GenBank/DDBJ databases">
        <authorList>
            <person name="Fouks B."/>
        </authorList>
    </citation>
    <scope>NUCLEOTIDE SEQUENCE</scope>
    <source>
        <strain evidence="1">Stay&amp;Tobe</strain>
        <tissue evidence="1">Testes</tissue>
    </source>
</reference>
<feature type="non-terminal residue" evidence="1">
    <location>
        <position position="54"/>
    </location>
</feature>
<name>A0AAD7ZE42_DIPPU</name>
<evidence type="ECO:0000313" key="1">
    <source>
        <dbReference type="EMBL" id="KAJ9578826.1"/>
    </source>
</evidence>
<feature type="non-terminal residue" evidence="1">
    <location>
        <position position="1"/>
    </location>
</feature>
<protein>
    <submittedName>
        <fullName evidence="1">Uncharacterized protein</fullName>
    </submittedName>
</protein>
<proteinExistence type="predicted"/>
<organism evidence="1 2">
    <name type="scientific">Diploptera punctata</name>
    <name type="common">Pacific beetle cockroach</name>
    <dbReference type="NCBI Taxonomy" id="6984"/>
    <lineage>
        <taxon>Eukaryota</taxon>
        <taxon>Metazoa</taxon>
        <taxon>Ecdysozoa</taxon>
        <taxon>Arthropoda</taxon>
        <taxon>Hexapoda</taxon>
        <taxon>Insecta</taxon>
        <taxon>Pterygota</taxon>
        <taxon>Neoptera</taxon>
        <taxon>Polyneoptera</taxon>
        <taxon>Dictyoptera</taxon>
        <taxon>Blattodea</taxon>
        <taxon>Blaberoidea</taxon>
        <taxon>Blaberidae</taxon>
        <taxon>Diplopterinae</taxon>
        <taxon>Diploptera</taxon>
    </lineage>
</organism>
<accession>A0AAD7ZE42</accession>
<keyword evidence="2" id="KW-1185">Reference proteome</keyword>
<gene>
    <name evidence="1" type="ORF">L9F63_004930</name>
</gene>
<dbReference type="Proteomes" id="UP001233999">
    <property type="component" value="Unassembled WGS sequence"/>
</dbReference>
<dbReference type="AlphaFoldDB" id="A0AAD7ZE42"/>
<comment type="caution">
    <text evidence="1">The sequence shown here is derived from an EMBL/GenBank/DDBJ whole genome shotgun (WGS) entry which is preliminary data.</text>
</comment>
<dbReference type="EMBL" id="JASPKZ010008858">
    <property type="protein sequence ID" value="KAJ9578826.1"/>
    <property type="molecule type" value="Genomic_DNA"/>
</dbReference>
<evidence type="ECO:0000313" key="2">
    <source>
        <dbReference type="Proteomes" id="UP001233999"/>
    </source>
</evidence>
<sequence length="54" mass="6497">IDAIFWTRIFVIQIDHVPSNRLSDTAYLLKVVEKLIWSCWLNHPQFINFLHSTR</sequence>
<reference evidence="1" key="1">
    <citation type="journal article" date="2023" name="IScience">
        <title>Live-bearing cockroach genome reveals convergent evolutionary mechanisms linked to viviparity in insects and beyond.</title>
        <authorList>
            <person name="Fouks B."/>
            <person name="Harrison M.C."/>
            <person name="Mikhailova A.A."/>
            <person name="Marchal E."/>
            <person name="English S."/>
            <person name="Carruthers M."/>
            <person name="Jennings E.C."/>
            <person name="Chiamaka E.L."/>
            <person name="Frigard R.A."/>
            <person name="Pippel M."/>
            <person name="Attardo G.M."/>
            <person name="Benoit J.B."/>
            <person name="Bornberg-Bauer E."/>
            <person name="Tobe S.S."/>
        </authorList>
    </citation>
    <scope>NUCLEOTIDE SEQUENCE</scope>
    <source>
        <strain evidence="1">Stay&amp;Tobe</strain>
    </source>
</reference>